<evidence type="ECO:0000256" key="17">
    <source>
        <dbReference type="ARBA" id="ARBA00038923"/>
    </source>
</evidence>
<dbReference type="InterPro" id="IPR004299">
    <property type="entry name" value="MBOAT_fam"/>
</dbReference>
<dbReference type="InterPro" id="IPR049941">
    <property type="entry name" value="LPLAT_7/PORCN-like"/>
</dbReference>
<protein>
    <recommendedName>
        <fullName evidence="18">Lysophospholipid acyltransferase 5</fullName>
        <ecNumber evidence="16">2.3.1.23</ecNumber>
        <ecNumber evidence="17">2.3.1.n6</ecNumber>
    </recommendedName>
</protein>
<evidence type="ECO:0000256" key="5">
    <source>
        <dbReference type="ARBA" id="ARBA00022516"/>
    </source>
</evidence>
<evidence type="ECO:0000256" key="19">
    <source>
        <dbReference type="SAM" id="Phobius"/>
    </source>
</evidence>
<evidence type="ECO:0000256" key="11">
    <source>
        <dbReference type="ARBA" id="ARBA00023136"/>
    </source>
</evidence>
<dbReference type="EC" id="2.3.1.n6" evidence="17"/>
<keyword evidence="14" id="KW-0012">Acyltransferase</keyword>
<dbReference type="EMBL" id="HACA01029421">
    <property type="protein sequence ID" value="CDW46782.1"/>
    <property type="molecule type" value="Transcribed_RNA"/>
</dbReference>
<feature type="transmembrane region" description="Helical" evidence="19">
    <location>
        <begin position="334"/>
        <end position="356"/>
    </location>
</feature>
<keyword evidence="7 19" id="KW-0812">Transmembrane</keyword>
<evidence type="ECO:0000256" key="1">
    <source>
        <dbReference type="ARBA" id="ARBA00004141"/>
    </source>
</evidence>
<keyword evidence="9 19" id="KW-1133">Transmembrane helix</keyword>
<evidence type="ECO:0000256" key="14">
    <source>
        <dbReference type="ARBA" id="ARBA00023315"/>
    </source>
</evidence>
<evidence type="ECO:0000256" key="10">
    <source>
        <dbReference type="ARBA" id="ARBA00023098"/>
    </source>
</evidence>
<evidence type="ECO:0000256" key="15">
    <source>
        <dbReference type="ARBA" id="ARBA00025707"/>
    </source>
</evidence>
<dbReference type="OrthoDB" id="5974730at2759"/>
<dbReference type="PANTHER" id="PTHR13906:SF14">
    <property type="entry name" value="LYSOPHOSPHOLIPID ACYLTRANSFERASE 5"/>
    <property type="match status" value="1"/>
</dbReference>
<comment type="similarity">
    <text evidence="4">Belongs to the membrane-bound acyltransferase family.</text>
</comment>
<feature type="transmembrane region" description="Helical" evidence="19">
    <location>
        <begin position="201"/>
        <end position="225"/>
    </location>
</feature>
<keyword evidence="11 19" id="KW-0472">Membrane</keyword>
<accession>A0A0K2V9E0</accession>
<evidence type="ECO:0000256" key="2">
    <source>
        <dbReference type="ARBA" id="ARBA00004240"/>
    </source>
</evidence>
<dbReference type="GO" id="GO:0030258">
    <property type="term" value="P:lipid modification"/>
    <property type="evidence" value="ECO:0007669"/>
    <property type="project" value="TreeGrafter"/>
</dbReference>
<evidence type="ECO:0000256" key="12">
    <source>
        <dbReference type="ARBA" id="ARBA00023209"/>
    </source>
</evidence>
<reference evidence="20" key="1">
    <citation type="submission" date="2014-05" db="EMBL/GenBank/DDBJ databases">
        <authorList>
            <person name="Chronopoulou M."/>
        </authorList>
    </citation>
    <scope>NUCLEOTIDE SEQUENCE</scope>
    <source>
        <tissue evidence="20">Whole organism</tissue>
    </source>
</reference>
<evidence type="ECO:0000256" key="4">
    <source>
        <dbReference type="ARBA" id="ARBA00010323"/>
    </source>
</evidence>
<proteinExistence type="inferred from homology"/>
<dbReference type="GO" id="GO:0071617">
    <property type="term" value="F:lysophospholipid acyltransferase activity"/>
    <property type="evidence" value="ECO:0007669"/>
    <property type="project" value="TreeGrafter"/>
</dbReference>
<keyword evidence="5" id="KW-0444">Lipid biosynthesis</keyword>
<dbReference type="EC" id="2.3.1.23" evidence="16"/>
<dbReference type="GO" id="GO:0006656">
    <property type="term" value="P:phosphatidylcholine biosynthetic process"/>
    <property type="evidence" value="ECO:0007669"/>
    <property type="project" value="TreeGrafter"/>
</dbReference>
<evidence type="ECO:0000256" key="9">
    <source>
        <dbReference type="ARBA" id="ARBA00022989"/>
    </source>
</evidence>
<feature type="transmembrane region" description="Helical" evidence="19">
    <location>
        <begin position="393"/>
        <end position="416"/>
    </location>
</feature>
<keyword evidence="10" id="KW-0443">Lipid metabolism</keyword>
<feature type="transmembrane region" description="Helical" evidence="19">
    <location>
        <begin position="160"/>
        <end position="180"/>
    </location>
</feature>
<sequence length="465" mass="53753">MYGTEDLAASVGASNAAIRLLLGQLFAYPMMLIYRSYLTKQSATLQHLYIVFFSMCIAYWSFGASAILHSMICILVSYGLLFFLRPTFITSLIVFIFNMVYLLVGYFANSSESYDLSWTMPHCVLCLRLIAVAIDLYDGAKPEDSLSAEQMKYRLLKMPSLLELFSQCFFVGGYFVGPQFSMRKYQDFIQRNITQDLRPPISFGLMRCFLGFVYLLIHVIASHYVPLEYVSTDEFLNMNFWSQSFWYSCWVKGILSKYIGVWLFSEGAFVLSGLSYNGKDSNEQPLWNGGANVKLRLFESAAKFGDIIASFNCNTNNWVAIYIYKRLKFLGNRFLSQFITLWFLALWHGIHSGYYLTFFNEFIVMNFEKDIEAIVKKSHRIQEWLKLPGASPIMWVVGKLYVLFFLPHCFLPFALLQNSKYIPVLFKTRGILYIVFLLWPIYSIPLKKALIPKQVKSEVDTKKTS</sequence>
<feature type="transmembrane region" description="Helical" evidence="19">
    <location>
        <begin position="428"/>
        <end position="446"/>
    </location>
</feature>
<organism evidence="20">
    <name type="scientific">Lepeophtheirus salmonis</name>
    <name type="common">Salmon louse</name>
    <name type="synonym">Caligus salmonis</name>
    <dbReference type="NCBI Taxonomy" id="72036"/>
    <lineage>
        <taxon>Eukaryota</taxon>
        <taxon>Metazoa</taxon>
        <taxon>Ecdysozoa</taxon>
        <taxon>Arthropoda</taxon>
        <taxon>Crustacea</taxon>
        <taxon>Multicrustacea</taxon>
        <taxon>Hexanauplia</taxon>
        <taxon>Copepoda</taxon>
        <taxon>Siphonostomatoida</taxon>
        <taxon>Caligidae</taxon>
        <taxon>Lepeophtheirus</taxon>
    </lineage>
</organism>
<evidence type="ECO:0000256" key="16">
    <source>
        <dbReference type="ARBA" id="ARBA00026120"/>
    </source>
</evidence>
<dbReference type="GO" id="GO:0005783">
    <property type="term" value="C:endoplasmic reticulum"/>
    <property type="evidence" value="ECO:0007669"/>
    <property type="project" value="UniProtKB-SubCell"/>
</dbReference>
<comment type="pathway">
    <text evidence="15">Phospholipid metabolism.</text>
</comment>
<dbReference type="PANTHER" id="PTHR13906">
    <property type="entry name" value="PORCUPINE"/>
    <property type="match status" value="1"/>
</dbReference>
<comment type="pathway">
    <text evidence="3">Lipid metabolism; phospholipid metabolism.</text>
</comment>
<keyword evidence="8" id="KW-0256">Endoplasmic reticulum</keyword>
<evidence type="ECO:0000256" key="13">
    <source>
        <dbReference type="ARBA" id="ARBA00023264"/>
    </source>
</evidence>
<dbReference type="Pfam" id="PF03062">
    <property type="entry name" value="MBOAT"/>
    <property type="match status" value="1"/>
</dbReference>
<evidence type="ECO:0000256" key="8">
    <source>
        <dbReference type="ARBA" id="ARBA00022824"/>
    </source>
</evidence>
<feature type="transmembrane region" description="Helical" evidence="19">
    <location>
        <begin position="88"/>
        <end position="108"/>
    </location>
</feature>
<gene>
    <name evidence="20" type="primary">nes</name>
</gene>
<evidence type="ECO:0000256" key="3">
    <source>
        <dbReference type="ARBA" id="ARBA00005074"/>
    </source>
</evidence>
<keyword evidence="6" id="KW-0808">Transferase</keyword>
<dbReference type="GO" id="GO:0016020">
    <property type="term" value="C:membrane"/>
    <property type="evidence" value="ECO:0007669"/>
    <property type="project" value="UniProtKB-SubCell"/>
</dbReference>
<evidence type="ECO:0000256" key="6">
    <source>
        <dbReference type="ARBA" id="ARBA00022679"/>
    </source>
</evidence>
<dbReference type="AlphaFoldDB" id="A0A0K2V9E0"/>
<evidence type="ECO:0000256" key="18">
    <source>
        <dbReference type="ARBA" id="ARBA00039721"/>
    </source>
</evidence>
<keyword evidence="13" id="KW-1208">Phospholipid metabolism</keyword>
<feature type="transmembrane region" description="Helical" evidence="19">
    <location>
        <begin position="16"/>
        <end position="37"/>
    </location>
</feature>
<dbReference type="GO" id="GO:0047184">
    <property type="term" value="F:1-acylglycerophosphocholine O-acyltransferase activity"/>
    <property type="evidence" value="ECO:0007669"/>
    <property type="project" value="UniProtKB-EC"/>
</dbReference>
<evidence type="ECO:0000313" key="20">
    <source>
        <dbReference type="EMBL" id="CDW46782.1"/>
    </source>
</evidence>
<feature type="transmembrane region" description="Helical" evidence="19">
    <location>
        <begin position="49"/>
        <end position="82"/>
    </location>
</feature>
<comment type="subcellular location">
    <subcellularLocation>
        <location evidence="2">Endoplasmic reticulum</location>
    </subcellularLocation>
    <subcellularLocation>
        <location evidence="1">Membrane</location>
        <topology evidence="1">Multi-pass membrane protein</topology>
    </subcellularLocation>
</comment>
<evidence type="ECO:0000256" key="7">
    <source>
        <dbReference type="ARBA" id="ARBA00022692"/>
    </source>
</evidence>
<keyword evidence="12" id="KW-0594">Phospholipid biosynthesis</keyword>
<name>A0A0K2V9E0_LEPSM</name>